<organism evidence="2 3">
    <name type="scientific">Acrasis kona</name>
    <dbReference type="NCBI Taxonomy" id="1008807"/>
    <lineage>
        <taxon>Eukaryota</taxon>
        <taxon>Discoba</taxon>
        <taxon>Heterolobosea</taxon>
        <taxon>Tetramitia</taxon>
        <taxon>Eutetramitia</taxon>
        <taxon>Acrasidae</taxon>
        <taxon>Acrasis</taxon>
    </lineage>
</organism>
<dbReference type="Proteomes" id="UP001431209">
    <property type="component" value="Unassembled WGS sequence"/>
</dbReference>
<proteinExistence type="predicted"/>
<protein>
    <submittedName>
        <fullName evidence="2">Uncharacterized protein</fullName>
    </submittedName>
</protein>
<evidence type="ECO:0000313" key="2">
    <source>
        <dbReference type="EMBL" id="KAL0478710.1"/>
    </source>
</evidence>
<dbReference type="AlphaFoldDB" id="A0AAW2YPF8"/>
<feature type="region of interest" description="Disordered" evidence="1">
    <location>
        <begin position="378"/>
        <end position="431"/>
    </location>
</feature>
<feature type="compositionally biased region" description="Low complexity" evidence="1">
    <location>
        <begin position="402"/>
        <end position="429"/>
    </location>
</feature>
<evidence type="ECO:0000256" key="1">
    <source>
        <dbReference type="SAM" id="MobiDB-lite"/>
    </source>
</evidence>
<name>A0AAW2YPF8_9EUKA</name>
<sequence length="456" mass="51345">MPNKTNIIKSPKGVEIHVDQSKAAPNNNIKNWCKQYNLSYFGSEFPHLVPKLSQKVSPSIAKHACNGSETKWSDHWFEKARIDSQNTATPIVSRRKGLAPAVDQVASAYESWLSRNIEEVVRIMEESSNEEPSVVDNEKQPQQQEENKKKAVEENDEEEVRAQWCSKEEVDKDLLVLHSNMMHTCSKSEVLHCKIRMNKRKKELEQELLYINYFLTRVQPLIELELKDFKTSSTDRYDQLLKNISQDAAPLPTPTITAVTPATTTTTIITTPTTVNSSPAVAAIVTNQTPPPIGTNFDLNCASPVLTQTYKRRMEADMPDDSPPTKKINLSPNLAFQSFITTSQPIQPTNNNTQRGQNGSSESPMQSMMSNWKFMAQPVQPPQKAPQKTTIQMHPSIPPGPQQLQQQQQQSAPSVQQQQQQTATQHVPQINLNDGVTRPLLSFELLPENQFAINEL</sequence>
<feature type="region of interest" description="Disordered" evidence="1">
    <location>
        <begin position="126"/>
        <end position="157"/>
    </location>
</feature>
<keyword evidence="3" id="KW-1185">Reference proteome</keyword>
<gene>
    <name evidence="2" type="ORF">AKO1_008309</name>
</gene>
<reference evidence="2 3" key="1">
    <citation type="submission" date="2024-03" db="EMBL/GenBank/DDBJ databases">
        <title>The Acrasis kona genome and developmental transcriptomes reveal deep origins of eukaryotic multicellular pathways.</title>
        <authorList>
            <person name="Sheikh S."/>
            <person name="Fu C.-J."/>
            <person name="Brown M.W."/>
            <person name="Baldauf S.L."/>
        </authorList>
    </citation>
    <scope>NUCLEOTIDE SEQUENCE [LARGE SCALE GENOMIC DNA]</scope>
    <source>
        <strain evidence="2 3">ATCC MYA-3509</strain>
    </source>
</reference>
<accession>A0AAW2YPF8</accession>
<feature type="region of interest" description="Disordered" evidence="1">
    <location>
        <begin position="342"/>
        <end position="366"/>
    </location>
</feature>
<comment type="caution">
    <text evidence="2">The sequence shown here is derived from an EMBL/GenBank/DDBJ whole genome shotgun (WGS) entry which is preliminary data.</text>
</comment>
<evidence type="ECO:0000313" key="3">
    <source>
        <dbReference type="Proteomes" id="UP001431209"/>
    </source>
</evidence>
<dbReference type="EMBL" id="JAOPGA020000460">
    <property type="protein sequence ID" value="KAL0478710.1"/>
    <property type="molecule type" value="Genomic_DNA"/>
</dbReference>